<sequence length="538" mass="57040">MKSLNAASLFALVAAAQVPYSPCPLIGNYFPAPSRSSIIDAKLPAAFGTAFSDLVQHSGHPVYGPISANTTSFSVIYFYGNAGDQNSTDPSPVLFEYHHTSAYDAAHNVSAITANTKLPLAEVTMVMTVYTWLATMGDRWDEPITKYLPELGARQEGDLGIPWSDITIGSLAGHMSGLPRLSKTCTIGAPCGTKELFEGMAAQGPTFLPDSSPVVSYAAFQVLALAIERSSETPNDSFASIMRERVLTPLSMSSTGFLGENSCSIRGLNMTKHGEQAALSMVSSTHDLALAGQAMLSATLASPAATRRWTHRSADTSNLRNGAGLPWEVYRAGPKPISPIIDALTKTGALGPYASYFGLVPELNVGFAILARDFSLHGEAPDLNAYADVASESISLLVKVAAKETVARYAGAFTSPSGGSIVLGLTDGSSPGLEVKTWTSGQDGSKNVKEEVADAAGIDVGSLDYRLYPTNVQNSTRRQFVAVLQDKSAPVDAGTPTCITWQDIGALEDVPYQFVFEMGHNRTVVLVTVQNSETYARS</sequence>
<dbReference type="InterPro" id="IPR012338">
    <property type="entry name" value="Beta-lactam/transpept-like"/>
</dbReference>
<dbReference type="InterPro" id="IPR058664">
    <property type="entry name" value="ARB_00930-like_C"/>
</dbReference>
<dbReference type="InterPro" id="IPR001466">
    <property type="entry name" value="Beta-lactam-related"/>
</dbReference>
<dbReference type="Pfam" id="PF00144">
    <property type="entry name" value="Beta-lactamase"/>
    <property type="match status" value="1"/>
</dbReference>
<feature type="chain" id="PRO_5012000506" evidence="1">
    <location>
        <begin position="16"/>
        <end position="538"/>
    </location>
</feature>
<keyword evidence="1" id="KW-0732">Signal</keyword>
<accession>A0A162JPE3</accession>
<dbReference type="OrthoDB" id="10250282at2759"/>
<gene>
    <name evidence="4" type="ORF">LEL_09057</name>
</gene>
<evidence type="ECO:0000313" key="5">
    <source>
        <dbReference type="Proteomes" id="UP000076881"/>
    </source>
</evidence>
<keyword evidence="5" id="KW-1185">Reference proteome</keyword>
<dbReference type="Gene3D" id="3.40.710.10">
    <property type="entry name" value="DD-peptidase/beta-lactamase superfamily"/>
    <property type="match status" value="1"/>
</dbReference>
<dbReference type="EMBL" id="AZHF01000008">
    <property type="protein sequence ID" value="OAA71822.1"/>
    <property type="molecule type" value="Genomic_DNA"/>
</dbReference>
<feature type="domain" description="Beta-lactamase-related" evidence="2">
    <location>
        <begin position="110"/>
        <end position="388"/>
    </location>
</feature>
<dbReference type="AlphaFoldDB" id="A0A162JPE3"/>
<proteinExistence type="predicted"/>
<evidence type="ECO:0000256" key="1">
    <source>
        <dbReference type="SAM" id="SignalP"/>
    </source>
</evidence>
<dbReference type="Pfam" id="PF26335">
    <property type="entry name" value="ARB_00930_C"/>
    <property type="match status" value="1"/>
</dbReference>
<evidence type="ECO:0000259" key="2">
    <source>
        <dbReference type="Pfam" id="PF00144"/>
    </source>
</evidence>
<dbReference type="PANTHER" id="PTHR22935">
    <property type="entry name" value="PENICILLIN-BINDING PROTEIN"/>
    <property type="match status" value="1"/>
</dbReference>
<dbReference type="SUPFAM" id="SSF56601">
    <property type="entry name" value="beta-lactamase/transpeptidase-like"/>
    <property type="match status" value="1"/>
</dbReference>
<feature type="domain" description="Beta-lactamase-like ARB-00930-like C-terminal" evidence="3">
    <location>
        <begin position="401"/>
        <end position="530"/>
    </location>
</feature>
<comment type="caution">
    <text evidence="4">The sequence shown here is derived from an EMBL/GenBank/DDBJ whole genome shotgun (WGS) entry which is preliminary data.</text>
</comment>
<dbReference type="PANTHER" id="PTHR22935:SF97">
    <property type="entry name" value="BETA-LACTAMASE-RELATED DOMAIN-CONTAINING PROTEIN"/>
    <property type="match status" value="1"/>
</dbReference>
<name>A0A162JPE3_CORDF</name>
<evidence type="ECO:0000259" key="3">
    <source>
        <dbReference type="Pfam" id="PF26335"/>
    </source>
</evidence>
<dbReference type="STRING" id="1081108.A0A162JPE3"/>
<protein>
    <submittedName>
        <fullName evidence="4">Beta-lactamase/transpeptidase-like protein</fullName>
    </submittedName>
</protein>
<dbReference type="Proteomes" id="UP000076881">
    <property type="component" value="Unassembled WGS sequence"/>
</dbReference>
<reference evidence="4 5" key="1">
    <citation type="journal article" date="2016" name="Genome Biol. Evol.">
        <title>Divergent and convergent evolution of fungal pathogenicity.</title>
        <authorList>
            <person name="Shang Y."/>
            <person name="Xiao G."/>
            <person name="Zheng P."/>
            <person name="Cen K."/>
            <person name="Zhan S."/>
            <person name="Wang C."/>
        </authorList>
    </citation>
    <scope>NUCLEOTIDE SEQUENCE [LARGE SCALE GENOMIC DNA]</scope>
    <source>
        <strain evidence="4 5">RCEF 1005</strain>
    </source>
</reference>
<feature type="signal peptide" evidence="1">
    <location>
        <begin position="1"/>
        <end position="15"/>
    </location>
</feature>
<dbReference type="InterPro" id="IPR051478">
    <property type="entry name" value="Beta-lactamase-like_AB/R"/>
</dbReference>
<evidence type="ECO:0000313" key="4">
    <source>
        <dbReference type="EMBL" id="OAA71822.1"/>
    </source>
</evidence>
<organism evidence="4 5">
    <name type="scientific">Akanthomyces lecanii RCEF 1005</name>
    <dbReference type="NCBI Taxonomy" id="1081108"/>
    <lineage>
        <taxon>Eukaryota</taxon>
        <taxon>Fungi</taxon>
        <taxon>Dikarya</taxon>
        <taxon>Ascomycota</taxon>
        <taxon>Pezizomycotina</taxon>
        <taxon>Sordariomycetes</taxon>
        <taxon>Hypocreomycetidae</taxon>
        <taxon>Hypocreales</taxon>
        <taxon>Cordycipitaceae</taxon>
        <taxon>Akanthomyces</taxon>
        <taxon>Cordyceps confragosa</taxon>
    </lineage>
</organism>